<protein>
    <submittedName>
        <fullName evidence="7">Integral membrane protein</fullName>
    </submittedName>
</protein>
<proteinExistence type="predicted"/>
<evidence type="ECO:0000313" key="9">
    <source>
        <dbReference type="EMBL" id="RGB17285.1"/>
    </source>
</evidence>
<reference evidence="8" key="5">
    <citation type="submission" date="2017-09" db="EMBL/GenBank/DDBJ databases">
        <authorList>
            <person name="Kretz C."/>
            <person name="Retchless A."/>
            <person name="Wang X."/>
        </authorList>
    </citation>
    <scope>NUCLEOTIDE SEQUENCE</scope>
    <source>
        <strain evidence="8">M26503</strain>
    </source>
</reference>
<dbReference type="AlphaFoldDB" id="A0A0E1IC34"/>
<comment type="subcellular location">
    <subcellularLocation>
        <location evidence="1">Membrane</location>
        <topology evidence="1">Multi-pass membrane protein</topology>
    </subcellularLocation>
</comment>
<evidence type="ECO:0000256" key="3">
    <source>
        <dbReference type="ARBA" id="ARBA00022989"/>
    </source>
</evidence>
<reference evidence="12 13" key="1">
    <citation type="submission" date="2016-02" db="EMBL/GenBank/DDBJ databases">
        <authorList>
            <consortium name="Pathogen Informatics"/>
        </authorList>
    </citation>
    <scope>NUCLEOTIDE SEQUENCE [LARGE SCALE GENOMIC DNA]</scope>
    <source>
        <strain evidence="6 13">2842STDY5881269</strain>
        <strain evidence="7 12">2842STDY5881531</strain>
    </source>
</reference>
<evidence type="ECO:0000256" key="4">
    <source>
        <dbReference type="ARBA" id="ARBA00023136"/>
    </source>
</evidence>
<feature type="transmembrane region" description="Helical" evidence="5">
    <location>
        <begin position="43"/>
        <end position="62"/>
    </location>
</feature>
<keyword evidence="4 5" id="KW-0472">Membrane</keyword>
<dbReference type="GO" id="GO:0016020">
    <property type="term" value="C:membrane"/>
    <property type="evidence" value="ECO:0007669"/>
    <property type="project" value="UniProtKB-SubCell"/>
</dbReference>
<name>A0A0E1IC34_NEIME</name>
<evidence type="ECO:0000313" key="8">
    <source>
        <dbReference type="EMBL" id="PBJ87942.1"/>
    </source>
</evidence>
<accession>A0A0E1IC34</accession>
<evidence type="ECO:0000256" key="2">
    <source>
        <dbReference type="ARBA" id="ARBA00022692"/>
    </source>
</evidence>
<dbReference type="Proteomes" id="UP000069876">
    <property type="component" value="Unassembled WGS sequence"/>
</dbReference>
<evidence type="ECO:0000313" key="10">
    <source>
        <dbReference type="EMBL" id="RQK79659.1"/>
    </source>
</evidence>
<dbReference type="OMA" id="LHHPNYV"/>
<evidence type="ECO:0000256" key="5">
    <source>
        <dbReference type="SAM" id="Phobius"/>
    </source>
</evidence>
<dbReference type="Gene3D" id="1.20.120.1630">
    <property type="match status" value="1"/>
</dbReference>
<sequence>MTMILSILSLFFIIRLLFLAVSIKHEKALIAKGAKQYGKTNSTLLAAVHTLYYLACFVWVWLSDTAFNGISLIGTLTVMASFVILSLIIKQLGEIWTVKIYILPNHQINRSWLFKTFRHPNYFLNIIPELIGIALLCQAWYVLLIGLPIYLLVLFKRIRQEEQAMATLF</sequence>
<reference evidence="11 15" key="6">
    <citation type="submission" date="2018-06" db="EMBL/GenBank/DDBJ databases">
        <authorList>
            <consortium name="Pathogen Informatics"/>
            <person name="Doyle S."/>
        </authorList>
    </citation>
    <scope>NUCLEOTIDE SEQUENCE [LARGE SCALE GENOMIC DNA]</scope>
    <source>
        <strain evidence="11 15">NCTC8554</strain>
    </source>
</reference>
<dbReference type="Pfam" id="PF04140">
    <property type="entry name" value="ICMT"/>
    <property type="match status" value="1"/>
</dbReference>
<dbReference type="EMBL" id="FEVP01000021">
    <property type="protein sequence ID" value="CWP94854.1"/>
    <property type="molecule type" value="Genomic_DNA"/>
</dbReference>
<feature type="transmembrane region" description="Helical" evidence="5">
    <location>
        <begin position="130"/>
        <end position="155"/>
    </location>
</feature>
<organism evidence="7 12">
    <name type="scientific">Neisseria meningitidis</name>
    <dbReference type="NCBI Taxonomy" id="487"/>
    <lineage>
        <taxon>Bacteria</taxon>
        <taxon>Pseudomonadati</taxon>
        <taxon>Pseudomonadota</taxon>
        <taxon>Betaproteobacteria</taxon>
        <taxon>Neisseriales</taxon>
        <taxon>Neisseriaceae</taxon>
        <taxon>Neisseria</taxon>
    </lineage>
</organism>
<keyword evidence="2 5" id="KW-0812">Transmembrane</keyword>
<dbReference type="PANTHER" id="PTHR43847:SF1">
    <property type="entry name" value="BLL3993 PROTEIN"/>
    <property type="match status" value="1"/>
</dbReference>
<dbReference type="EMBL" id="NTLY01000002">
    <property type="protein sequence ID" value="PBJ87942.1"/>
    <property type="molecule type" value="Genomic_DNA"/>
</dbReference>
<evidence type="ECO:0000313" key="16">
    <source>
        <dbReference type="Proteomes" id="UP000260504"/>
    </source>
</evidence>
<reference evidence="10 17" key="4">
    <citation type="submission" date="2017-09" db="EMBL/GenBank/DDBJ databases">
        <title>Phenotypic and genotypic characterization of Colombian isolates of Neisseria meningitidis recovered from invasive disease.</title>
        <authorList>
            <person name="Duarte C."/>
            <person name="Gabastou J.M."/>
            <person name="Moreno J."/>
        </authorList>
    </citation>
    <scope>NUCLEOTIDE SEQUENCE [LARGE SCALE GENOMIC DNA]</scope>
    <source>
        <strain evidence="10 17">INS-Nm1012</strain>
    </source>
</reference>
<dbReference type="GeneID" id="93386287"/>
<evidence type="ECO:0000256" key="1">
    <source>
        <dbReference type="ARBA" id="ARBA00004141"/>
    </source>
</evidence>
<evidence type="ECO:0000313" key="7">
    <source>
        <dbReference type="EMBL" id="CWT71187.1"/>
    </source>
</evidence>
<dbReference type="Proteomes" id="UP000217930">
    <property type="component" value="Unassembled WGS sequence"/>
</dbReference>
<dbReference type="Proteomes" id="UP000254176">
    <property type="component" value="Unassembled WGS sequence"/>
</dbReference>
<feature type="transmembrane region" description="Helical" evidence="5">
    <location>
        <begin position="69"/>
        <end position="89"/>
    </location>
</feature>
<gene>
    <name evidence="9" type="ORF">CIJ84_05295</name>
    <name evidence="8" type="ORF">CNQ34_08850</name>
    <name evidence="10" type="ORF">COH52_04145</name>
    <name evidence="6" type="ORF">ERS514591_01564</name>
    <name evidence="7" type="ORF">ERS514851_00220</name>
    <name evidence="11" type="ORF">NCTC8554_00716</name>
</gene>
<evidence type="ECO:0000313" key="15">
    <source>
        <dbReference type="Proteomes" id="UP000254176"/>
    </source>
</evidence>
<keyword evidence="3 5" id="KW-1133">Transmembrane helix</keyword>
<evidence type="ECO:0000313" key="11">
    <source>
        <dbReference type="EMBL" id="SUA19029.1"/>
    </source>
</evidence>
<evidence type="ECO:0000313" key="6">
    <source>
        <dbReference type="EMBL" id="CWP94854.1"/>
    </source>
</evidence>
<evidence type="ECO:0000313" key="14">
    <source>
        <dbReference type="Proteomes" id="UP000217930"/>
    </source>
</evidence>
<dbReference type="InterPro" id="IPR052527">
    <property type="entry name" value="Metal_cation-efflux_comp"/>
</dbReference>
<dbReference type="InterPro" id="IPR007269">
    <property type="entry name" value="ICMT_MeTrfase"/>
</dbReference>
<dbReference type="Proteomes" id="UP000283666">
    <property type="component" value="Unassembled WGS sequence"/>
</dbReference>
<evidence type="ECO:0000313" key="13">
    <source>
        <dbReference type="Proteomes" id="UP000072443"/>
    </source>
</evidence>
<dbReference type="EMBL" id="FFEF01000001">
    <property type="protein sequence ID" value="CWT71187.1"/>
    <property type="molecule type" value="Genomic_DNA"/>
</dbReference>
<dbReference type="EMBL" id="NWZY01000008">
    <property type="protein sequence ID" value="RQK79659.1"/>
    <property type="molecule type" value="Genomic_DNA"/>
</dbReference>
<dbReference type="Proteomes" id="UP000260504">
    <property type="component" value="Unassembled WGS sequence"/>
</dbReference>
<reference evidence="8 14" key="2">
    <citation type="journal article" date="2017" name="Clin. Infect. Dis.">
        <title>Increased Risk for Meningococcal Disease among Men who have Sex with Men in the United States, 2012-2015.</title>
        <authorList>
            <person name="Folaranmi T.A."/>
            <person name="Kretz C.B."/>
            <person name="Kamiya H."/>
            <person name="MacNeil J.R."/>
            <person name="Whaley M.J."/>
            <person name="Blain A."/>
            <person name="Antwi M."/>
            <person name="Dorsinville M."/>
            <person name="Pacilli M."/>
            <person name="Smith S."/>
            <person name="Civen R."/>
            <person name="Ngo V."/>
            <person name="Winter K."/>
            <person name="Harriman K."/>
            <person name="Wang X."/>
            <person name="Bowen V.B."/>
            <person name="Patel M."/>
            <person name="Martin S."/>
            <person name="Misegades L."/>
            <person name="Meyer S.A."/>
        </authorList>
    </citation>
    <scope>NUCLEOTIDE SEQUENCE [LARGE SCALE GENOMIC DNA]</scope>
    <source>
        <strain evidence="8 14">M26503</strain>
    </source>
</reference>
<dbReference type="PANTHER" id="PTHR43847">
    <property type="entry name" value="BLL3993 PROTEIN"/>
    <property type="match status" value="1"/>
</dbReference>
<reference evidence="9 16" key="3">
    <citation type="submission" date="2017-08" db="EMBL/GenBank/DDBJ databases">
        <title>Meningococcal Conjunctivitis and Endemic Carriage at a Military Recruit Training Center.</title>
        <authorList>
            <person name="Bobb A.J."/>
            <person name="Galac M.R."/>
            <person name="Snesrud E."/>
            <person name="Clagett C.D."/>
        </authorList>
    </citation>
    <scope>NUCLEOTIDE SEQUENCE [LARGE SCALE GENOMIC DNA]</scope>
    <source>
        <strain evidence="9 16">MRSN431200</strain>
    </source>
</reference>
<dbReference type="Proteomes" id="UP000072443">
    <property type="component" value="Unassembled WGS sequence"/>
</dbReference>
<dbReference type="GO" id="GO:0004671">
    <property type="term" value="F:protein C-terminal S-isoprenylcysteine carboxyl O-methyltransferase activity"/>
    <property type="evidence" value="ECO:0007669"/>
    <property type="project" value="InterPro"/>
</dbReference>
<dbReference type="RefSeq" id="WP_002213852.1">
    <property type="nucleotide sequence ID" value="NZ_CAACAG010000035.1"/>
</dbReference>
<evidence type="ECO:0000313" key="12">
    <source>
        <dbReference type="Proteomes" id="UP000069876"/>
    </source>
</evidence>
<evidence type="ECO:0000313" key="17">
    <source>
        <dbReference type="Proteomes" id="UP000283666"/>
    </source>
</evidence>
<dbReference type="EMBL" id="UGRP01000001">
    <property type="protein sequence ID" value="SUA19029.1"/>
    <property type="molecule type" value="Genomic_DNA"/>
</dbReference>
<dbReference type="EMBL" id="NVYQ01000072">
    <property type="protein sequence ID" value="RGB17285.1"/>
    <property type="molecule type" value="Genomic_DNA"/>
</dbReference>